<dbReference type="Proteomes" id="UP001066276">
    <property type="component" value="Chromosome 8"/>
</dbReference>
<evidence type="ECO:0008006" key="11">
    <source>
        <dbReference type="Google" id="ProtNLM"/>
    </source>
</evidence>
<feature type="domain" description="Matrin-type" evidence="8">
    <location>
        <begin position="43"/>
        <end position="74"/>
    </location>
</feature>
<dbReference type="SMART" id="SM00456">
    <property type="entry name" value="WW"/>
    <property type="match status" value="2"/>
</dbReference>
<sequence>MSRNVTHLPGCPGTLKRWWRNFLPIEREKVTKMADYWKSQPKKFCTYCKCWIADNKPSIEFHERGKNHKENVANKISEIKQRSMEKAKEEAKATKEFAAMEEAALKAYQEDLKRLGSNTGPIATQSVLLEAQIKPKAEKNTPTRTDETPTRTDKWAVKDEWVEGVSPEGYTYYYNAATGESRWEKPDSVEKTSGDLKTEERTVWIEAVTEDGQTYYYNAETRESTWEKPEDFVPCITTPTDVSVACTETTTTEFEPAEGTATVTTESESTETAVTTSKESECTESTETASRESNLDIEDGSKQGLETDESESAPEGPEHVKEEEIKVPPGKNEDTETESTLGTSEGVQQHPTIAPVETAVRIPRKPTAYGTWEEIKEEDDPYEKVDLELPTVEYDYSEATELNVPEEPKVKFKERTITSLGDEGAIGNPVFKKRKTENGKSRNIRQRISDT</sequence>
<dbReference type="GO" id="GO:0071011">
    <property type="term" value="C:precatalytic spliceosome"/>
    <property type="evidence" value="ECO:0007669"/>
    <property type="project" value="TreeGrafter"/>
</dbReference>
<feature type="domain" description="WW" evidence="7">
    <location>
        <begin position="155"/>
        <end position="188"/>
    </location>
</feature>
<dbReference type="SUPFAM" id="SSF57667">
    <property type="entry name" value="beta-beta-alpha zinc fingers"/>
    <property type="match status" value="1"/>
</dbReference>
<comment type="subcellular location">
    <subcellularLocation>
        <location evidence="1">Nucleus</location>
    </subcellularLocation>
</comment>
<evidence type="ECO:0000259" key="8">
    <source>
        <dbReference type="PROSITE" id="PS50171"/>
    </source>
</evidence>
<comment type="caution">
    <text evidence="9">The sequence shown here is derived from an EMBL/GenBank/DDBJ whole genome shotgun (WGS) entry which is preliminary data.</text>
</comment>
<evidence type="ECO:0000256" key="4">
    <source>
        <dbReference type="ARBA" id="ARBA00022833"/>
    </source>
</evidence>
<accession>A0AAV7NJP5</accession>
<evidence type="ECO:0000256" key="5">
    <source>
        <dbReference type="ARBA" id="ARBA00023242"/>
    </source>
</evidence>
<dbReference type="Gene3D" id="2.20.70.10">
    <property type="match status" value="2"/>
</dbReference>
<evidence type="ECO:0000256" key="1">
    <source>
        <dbReference type="ARBA" id="ARBA00004123"/>
    </source>
</evidence>
<evidence type="ECO:0000313" key="9">
    <source>
        <dbReference type="EMBL" id="KAJ1114874.1"/>
    </source>
</evidence>
<dbReference type="InterPro" id="IPR001202">
    <property type="entry name" value="WW_dom"/>
</dbReference>
<dbReference type="Pfam" id="PF00397">
    <property type="entry name" value="WW"/>
    <property type="match status" value="2"/>
</dbReference>
<dbReference type="CDD" id="cd00201">
    <property type="entry name" value="WW"/>
    <property type="match status" value="2"/>
</dbReference>
<dbReference type="PROSITE" id="PS50020">
    <property type="entry name" value="WW_DOMAIN_2"/>
    <property type="match status" value="2"/>
</dbReference>
<dbReference type="Pfam" id="PF06220">
    <property type="entry name" value="zf-U1"/>
    <property type="match status" value="1"/>
</dbReference>
<keyword evidence="2" id="KW-0479">Metal-binding</keyword>
<dbReference type="InterPro" id="IPR003604">
    <property type="entry name" value="Matrin/U1-like-C_Znf_C2H2"/>
</dbReference>
<dbReference type="InterPro" id="IPR036236">
    <property type="entry name" value="Znf_C2H2_sf"/>
</dbReference>
<dbReference type="PANTHER" id="PTHR13173">
    <property type="entry name" value="WW DOMAIN BINDING PROTEIN 4"/>
    <property type="match status" value="1"/>
</dbReference>
<dbReference type="GO" id="GO:0000398">
    <property type="term" value="P:mRNA splicing, via spliceosome"/>
    <property type="evidence" value="ECO:0007669"/>
    <property type="project" value="InterPro"/>
</dbReference>
<dbReference type="InterPro" id="IPR040023">
    <property type="entry name" value="WBP4"/>
</dbReference>
<dbReference type="AlphaFoldDB" id="A0AAV7NJP5"/>
<name>A0AAV7NJP5_PLEWA</name>
<keyword evidence="4" id="KW-0862">Zinc</keyword>
<dbReference type="GO" id="GO:0008270">
    <property type="term" value="F:zinc ion binding"/>
    <property type="evidence" value="ECO:0007669"/>
    <property type="project" value="UniProtKB-KW"/>
</dbReference>
<dbReference type="SMART" id="SM00451">
    <property type="entry name" value="ZnF_U1"/>
    <property type="match status" value="1"/>
</dbReference>
<evidence type="ECO:0000256" key="6">
    <source>
        <dbReference type="SAM" id="MobiDB-lite"/>
    </source>
</evidence>
<organism evidence="9 10">
    <name type="scientific">Pleurodeles waltl</name>
    <name type="common">Iberian ribbed newt</name>
    <dbReference type="NCBI Taxonomy" id="8319"/>
    <lineage>
        <taxon>Eukaryota</taxon>
        <taxon>Metazoa</taxon>
        <taxon>Chordata</taxon>
        <taxon>Craniata</taxon>
        <taxon>Vertebrata</taxon>
        <taxon>Euteleostomi</taxon>
        <taxon>Amphibia</taxon>
        <taxon>Batrachia</taxon>
        <taxon>Caudata</taxon>
        <taxon>Salamandroidea</taxon>
        <taxon>Salamandridae</taxon>
        <taxon>Pleurodelinae</taxon>
        <taxon>Pleurodeles</taxon>
    </lineage>
</organism>
<dbReference type="PANTHER" id="PTHR13173:SF10">
    <property type="entry name" value="WW DOMAIN-BINDING PROTEIN 4"/>
    <property type="match status" value="1"/>
</dbReference>
<dbReference type="PROSITE" id="PS01159">
    <property type="entry name" value="WW_DOMAIN_1"/>
    <property type="match status" value="2"/>
</dbReference>
<feature type="compositionally biased region" description="Low complexity" evidence="6">
    <location>
        <begin position="250"/>
        <end position="288"/>
    </location>
</feature>
<feature type="compositionally biased region" description="Basic and acidic residues" evidence="6">
    <location>
        <begin position="316"/>
        <end position="334"/>
    </location>
</feature>
<dbReference type="SUPFAM" id="SSF51045">
    <property type="entry name" value="WW domain"/>
    <property type="match status" value="2"/>
</dbReference>
<dbReference type="InterPro" id="IPR000690">
    <property type="entry name" value="Matrin/U1-C_Znf_C2H2"/>
</dbReference>
<dbReference type="InterPro" id="IPR013085">
    <property type="entry name" value="U1-CZ_Znf_C2H2"/>
</dbReference>
<evidence type="ECO:0000256" key="2">
    <source>
        <dbReference type="ARBA" id="ARBA00022723"/>
    </source>
</evidence>
<proteinExistence type="predicted"/>
<gene>
    <name evidence="9" type="ORF">NDU88_003104</name>
</gene>
<dbReference type="EMBL" id="JANPWB010000012">
    <property type="protein sequence ID" value="KAJ1114874.1"/>
    <property type="molecule type" value="Genomic_DNA"/>
</dbReference>
<evidence type="ECO:0000259" key="7">
    <source>
        <dbReference type="PROSITE" id="PS50020"/>
    </source>
</evidence>
<feature type="domain" description="WW" evidence="7">
    <location>
        <begin position="204"/>
        <end position="231"/>
    </location>
</feature>
<protein>
    <recommendedName>
        <fullName evidence="11">WW domain-binding protein 4</fullName>
    </recommendedName>
</protein>
<feature type="region of interest" description="Disordered" evidence="6">
    <location>
        <begin position="250"/>
        <end position="362"/>
    </location>
</feature>
<keyword evidence="5" id="KW-0539">Nucleus</keyword>
<dbReference type="GO" id="GO:0003723">
    <property type="term" value="F:RNA binding"/>
    <property type="evidence" value="ECO:0007669"/>
    <property type="project" value="TreeGrafter"/>
</dbReference>
<keyword evidence="3" id="KW-0863">Zinc-finger</keyword>
<evidence type="ECO:0000313" key="10">
    <source>
        <dbReference type="Proteomes" id="UP001066276"/>
    </source>
</evidence>
<feature type="region of interest" description="Disordered" evidence="6">
    <location>
        <begin position="421"/>
        <end position="451"/>
    </location>
</feature>
<reference evidence="9" key="1">
    <citation type="journal article" date="2022" name="bioRxiv">
        <title>Sequencing and chromosome-scale assembly of the giantPleurodeles waltlgenome.</title>
        <authorList>
            <person name="Brown T."/>
            <person name="Elewa A."/>
            <person name="Iarovenko S."/>
            <person name="Subramanian E."/>
            <person name="Araus A.J."/>
            <person name="Petzold A."/>
            <person name="Susuki M."/>
            <person name="Suzuki K.-i.T."/>
            <person name="Hayashi T."/>
            <person name="Toyoda A."/>
            <person name="Oliveira C."/>
            <person name="Osipova E."/>
            <person name="Leigh N.D."/>
            <person name="Simon A."/>
            <person name="Yun M.H."/>
        </authorList>
    </citation>
    <scope>NUCLEOTIDE SEQUENCE</scope>
    <source>
        <strain evidence="9">20211129_DDA</strain>
        <tissue evidence="9">Liver</tissue>
    </source>
</reference>
<keyword evidence="10" id="KW-1185">Reference proteome</keyword>
<dbReference type="PROSITE" id="PS50171">
    <property type="entry name" value="ZF_MATRIN"/>
    <property type="match status" value="1"/>
</dbReference>
<dbReference type="Gene3D" id="3.30.160.60">
    <property type="entry name" value="Classic Zinc Finger"/>
    <property type="match status" value="1"/>
</dbReference>
<evidence type="ECO:0000256" key="3">
    <source>
        <dbReference type="ARBA" id="ARBA00022771"/>
    </source>
</evidence>
<dbReference type="InterPro" id="IPR036020">
    <property type="entry name" value="WW_dom_sf"/>
</dbReference>